<gene>
    <name evidence="3" type="ORF">MSTO_27640</name>
</gene>
<evidence type="ECO:0000313" key="3">
    <source>
        <dbReference type="EMBL" id="BBY22559.1"/>
    </source>
</evidence>
<dbReference type="Proteomes" id="UP000467130">
    <property type="component" value="Chromosome"/>
</dbReference>
<sequence>MRTVSIAKLPHHDVGGTSMSYPPQWQPPQPPQYPQRWPPPYPPPGPYPPPPYPPPGPYPPYPPPPPAPRKANRVLIIVLAVAAIVVLVPVAVVGFFVIKDIASDGRGETRKAASPTDFDVVCDGGSISNAATYGKPYKVVAFAPYDEPNPMREMTNTHWTGVTLDSRADYSVSPNDFHSVNVVACLTRKSGTEVKSRTCDLKTDSGEHVAVDYYAVQYDIELREARTGKHIEQLGVVDGPAVGCPFLVWVNNRDPKVYADPDHAAVDAKLAEFVQR</sequence>
<keyword evidence="2" id="KW-0812">Transmembrane</keyword>
<evidence type="ECO:0000256" key="1">
    <source>
        <dbReference type="SAM" id="MobiDB-lite"/>
    </source>
</evidence>
<organism evidence="3 4">
    <name type="scientific">Mycobacterium stomatepiae</name>
    <dbReference type="NCBI Taxonomy" id="470076"/>
    <lineage>
        <taxon>Bacteria</taxon>
        <taxon>Bacillati</taxon>
        <taxon>Actinomycetota</taxon>
        <taxon>Actinomycetes</taxon>
        <taxon>Mycobacteriales</taxon>
        <taxon>Mycobacteriaceae</taxon>
        <taxon>Mycobacterium</taxon>
        <taxon>Mycobacterium simiae complex</taxon>
    </lineage>
</organism>
<evidence type="ECO:0000256" key="2">
    <source>
        <dbReference type="SAM" id="Phobius"/>
    </source>
</evidence>
<keyword evidence="4" id="KW-1185">Reference proteome</keyword>
<reference evidence="3 4" key="1">
    <citation type="journal article" date="2019" name="Emerg. Microbes Infect.">
        <title>Comprehensive subspecies identification of 175 nontuberculous mycobacteria species based on 7547 genomic profiles.</title>
        <authorList>
            <person name="Matsumoto Y."/>
            <person name="Kinjo T."/>
            <person name="Motooka D."/>
            <person name="Nabeya D."/>
            <person name="Jung N."/>
            <person name="Uechi K."/>
            <person name="Horii T."/>
            <person name="Iida T."/>
            <person name="Fujita J."/>
            <person name="Nakamura S."/>
        </authorList>
    </citation>
    <scope>NUCLEOTIDE SEQUENCE [LARGE SCALE GENOMIC DNA]</scope>
    <source>
        <strain evidence="3 4">JCM 17783</strain>
    </source>
</reference>
<name>A0A7I7Q8F6_9MYCO</name>
<dbReference type="KEGG" id="msto:MSTO_27640"/>
<feature type="transmembrane region" description="Helical" evidence="2">
    <location>
        <begin position="74"/>
        <end position="98"/>
    </location>
</feature>
<keyword evidence="2" id="KW-1133">Transmembrane helix</keyword>
<evidence type="ECO:0000313" key="4">
    <source>
        <dbReference type="Proteomes" id="UP000467130"/>
    </source>
</evidence>
<keyword evidence="2" id="KW-0472">Membrane</keyword>
<dbReference type="SUPFAM" id="SSF81995">
    <property type="entry name" value="beta-sandwich domain of Sec23/24"/>
    <property type="match status" value="1"/>
</dbReference>
<dbReference type="AlphaFoldDB" id="A0A7I7Q8F6"/>
<feature type="compositionally biased region" description="Pro residues" evidence="1">
    <location>
        <begin position="24"/>
        <end position="52"/>
    </location>
</feature>
<dbReference type="EMBL" id="AP022587">
    <property type="protein sequence ID" value="BBY22559.1"/>
    <property type="molecule type" value="Genomic_DNA"/>
</dbReference>
<proteinExistence type="predicted"/>
<protein>
    <submittedName>
        <fullName evidence="3">Uncharacterized protein</fullName>
    </submittedName>
</protein>
<accession>A0A7I7Q8F6</accession>
<feature type="region of interest" description="Disordered" evidence="1">
    <location>
        <begin position="1"/>
        <end position="52"/>
    </location>
</feature>